<keyword evidence="9" id="KW-1185">Reference proteome</keyword>
<dbReference type="KEGG" id="tas:TASI_1120"/>
<dbReference type="RefSeq" id="WP_014111768.1">
    <property type="nucleotide sequence ID" value="NC_016043.1"/>
</dbReference>
<dbReference type="InterPro" id="IPR033749">
    <property type="entry name" value="Polyprenyl_synt_CS"/>
</dbReference>
<dbReference type="GO" id="GO:0004161">
    <property type="term" value="F:dimethylallyltranstransferase activity"/>
    <property type="evidence" value="ECO:0007669"/>
    <property type="project" value="UniProtKB-EC"/>
</dbReference>
<evidence type="ECO:0000256" key="7">
    <source>
        <dbReference type="RuleBase" id="RU004466"/>
    </source>
</evidence>
<evidence type="ECO:0000256" key="3">
    <source>
        <dbReference type="ARBA" id="ARBA00022679"/>
    </source>
</evidence>
<dbReference type="PROSITE" id="PS00723">
    <property type="entry name" value="POLYPRENYL_SYNTHASE_1"/>
    <property type="match status" value="1"/>
</dbReference>
<comment type="similarity">
    <text evidence="2 7">Belongs to the FPP/GGPP synthase family.</text>
</comment>
<dbReference type="OrthoDB" id="9805316at2"/>
<protein>
    <submittedName>
        <fullName evidence="8">Octaprenyl-diphosphate synthase</fullName>
        <ecNumber evidence="8">2.5.1.1</ecNumber>
        <ecNumber evidence="8">2.5.1.10</ecNumber>
        <ecNumber evidence="8">2.5.1.29</ecNumber>
    </submittedName>
</protein>
<dbReference type="PROSITE" id="PS00444">
    <property type="entry name" value="POLYPRENYL_SYNTHASE_2"/>
    <property type="match status" value="1"/>
</dbReference>
<dbReference type="InterPro" id="IPR000092">
    <property type="entry name" value="Polyprenyl_synt"/>
</dbReference>
<dbReference type="InterPro" id="IPR053378">
    <property type="entry name" value="Prenyl_diphosphate_synthase"/>
</dbReference>
<dbReference type="PANTHER" id="PTHR43281:SF1">
    <property type="entry name" value="FARNESYL DIPHOSPHATE SYNTHASE"/>
    <property type="match status" value="1"/>
</dbReference>
<dbReference type="FunFam" id="1.10.600.10:FF:000001">
    <property type="entry name" value="Geranylgeranyl diphosphate synthase"/>
    <property type="match status" value="1"/>
</dbReference>
<reference key="1">
    <citation type="submission" date="2011-09" db="EMBL/GenBank/DDBJ databases">
        <title>Genomic characterization of the Taylorella genus.</title>
        <authorList>
            <person name="Hebert L."/>
            <person name="Moumen B."/>
            <person name="Pons N."/>
            <person name="Duquesne F."/>
            <person name="Breuil M.-F."/>
            <person name="Goux D."/>
            <person name="Batto J.-M."/>
            <person name="Renault P."/>
            <person name="Laugier C."/>
            <person name="Petry S."/>
        </authorList>
    </citation>
    <scope>NUCLEOTIDE SEQUENCE</scope>
    <source>
        <strain>MCE3</strain>
    </source>
</reference>
<comment type="cofactor">
    <cofactor evidence="1">
        <name>Mg(2+)</name>
        <dbReference type="ChEBI" id="CHEBI:18420"/>
    </cofactor>
</comment>
<evidence type="ECO:0000256" key="2">
    <source>
        <dbReference type="ARBA" id="ARBA00006706"/>
    </source>
</evidence>
<dbReference type="EC" id="2.5.1.29" evidence="8"/>
<dbReference type="SFLD" id="SFLDS00005">
    <property type="entry name" value="Isoprenoid_Synthase_Type_I"/>
    <property type="match status" value="1"/>
</dbReference>
<dbReference type="GO" id="GO:0016114">
    <property type="term" value="P:terpenoid biosynthetic process"/>
    <property type="evidence" value="ECO:0007669"/>
    <property type="project" value="UniProtKB-ARBA"/>
</dbReference>
<keyword evidence="6" id="KW-0414">Isoprene biosynthesis</keyword>
<evidence type="ECO:0000313" key="8">
    <source>
        <dbReference type="EMBL" id="AEP36874.1"/>
    </source>
</evidence>
<dbReference type="AlphaFoldDB" id="G4Q9V5"/>
<keyword evidence="5" id="KW-0460">Magnesium</keyword>
<keyword evidence="4" id="KW-0479">Metal-binding</keyword>
<sequence>MNKLQDIKNFDEWLESVVKISNSNLEKLFASLSDVPSELLEVMKYASLGPGKRLRAALVYATSEIYLKDIDETESDYLSHIVSAIELIHAYSLVHDDLPCMDDDDLRRGRPTCHIKYGEAMALLAADALQPLAHEHLLSSSIEAEIKVNCSLELLNATGASGMVGGQVIDILNVSNLLKIEDLKDMHSRKTGALIKSCLTMVIALFRDKHGFSESLNKYAEHIGIAYQVVDDILDVTQDSDTLGKTAGKDEQNNKPTYVTILGLSKAREYATELYEKAIEALASIPNSDRLKDLAHYIILRNF</sequence>
<evidence type="ECO:0000256" key="5">
    <source>
        <dbReference type="ARBA" id="ARBA00022842"/>
    </source>
</evidence>
<dbReference type="EMBL" id="CP003059">
    <property type="protein sequence ID" value="AEP36874.1"/>
    <property type="molecule type" value="Genomic_DNA"/>
</dbReference>
<dbReference type="NCBIfam" id="NF045485">
    <property type="entry name" value="FPPsyn"/>
    <property type="match status" value="1"/>
</dbReference>
<dbReference type="Pfam" id="PF00348">
    <property type="entry name" value="polyprenyl_synt"/>
    <property type="match status" value="1"/>
</dbReference>
<dbReference type="EC" id="2.5.1.10" evidence="8"/>
<keyword evidence="3 7" id="KW-0808">Transferase</keyword>
<dbReference type="SFLD" id="SFLDG01017">
    <property type="entry name" value="Polyprenyl_Transferase_Like"/>
    <property type="match status" value="1"/>
</dbReference>
<organism evidence="8 9">
    <name type="scientific">Taylorella asinigenitalis (strain MCE3)</name>
    <dbReference type="NCBI Taxonomy" id="1008459"/>
    <lineage>
        <taxon>Bacteria</taxon>
        <taxon>Pseudomonadati</taxon>
        <taxon>Pseudomonadota</taxon>
        <taxon>Betaproteobacteria</taxon>
        <taxon>Burkholderiales</taxon>
        <taxon>Alcaligenaceae</taxon>
        <taxon>Taylorella</taxon>
    </lineage>
</organism>
<gene>
    <name evidence="8" type="ordered locus">TASI_1120</name>
</gene>
<dbReference type="GO" id="GO:0004311">
    <property type="term" value="F:geranylgeranyl diphosphate synthase activity"/>
    <property type="evidence" value="ECO:0007669"/>
    <property type="project" value="UniProtKB-EC"/>
</dbReference>
<dbReference type="GO" id="GO:0046872">
    <property type="term" value="F:metal ion binding"/>
    <property type="evidence" value="ECO:0007669"/>
    <property type="project" value="UniProtKB-KW"/>
</dbReference>
<dbReference type="GO" id="GO:0004337">
    <property type="term" value="F:(2E,6E)-farnesyl diphosphate synthase activity"/>
    <property type="evidence" value="ECO:0007669"/>
    <property type="project" value="UniProtKB-EC"/>
</dbReference>
<dbReference type="HOGENOM" id="CLU_014015_0_1_4"/>
<dbReference type="STRING" id="1008459.TASI_1120"/>
<dbReference type="Gene3D" id="1.10.600.10">
    <property type="entry name" value="Farnesyl Diphosphate Synthase"/>
    <property type="match status" value="1"/>
</dbReference>
<evidence type="ECO:0000256" key="6">
    <source>
        <dbReference type="ARBA" id="ARBA00023229"/>
    </source>
</evidence>
<dbReference type="InterPro" id="IPR008949">
    <property type="entry name" value="Isoprenoid_synthase_dom_sf"/>
</dbReference>
<name>G4Q9V5_TAYAM</name>
<dbReference type="eggNOG" id="COG0142">
    <property type="taxonomic scope" value="Bacteria"/>
</dbReference>
<dbReference type="CDD" id="cd00685">
    <property type="entry name" value="Trans_IPPS_HT"/>
    <property type="match status" value="1"/>
</dbReference>
<dbReference type="Proteomes" id="UP000009284">
    <property type="component" value="Chromosome"/>
</dbReference>
<dbReference type="EC" id="2.5.1.1" evidence="8"/>
<evidence type="ECO:0000256" key="1">
    <source>
        <dbReference type="ARBA" id="ARBA00001946"/>
    </source>
</evidence>
<reference evidence="8 9" key="2">
    <citation type="journal article" date="2012" name="PLoS ONE">
        <title>Genomic characterization of the taylorella genus.</title>
        <authorList>
            <person name="Hebert L."/>
            <person name="Moumen B."/>
            <person name="Pons N."/>
            <person name="Duquesne F."/>
            <person name="Breuil M.F."/>
            <person name="Goux D."/>
            <person name="Batto J.M."/>
            <person name="Laugier C."/>
            <person name="Renault P."/>
            <person name="Petry S."/>
        </authorList>
    </citation>
    <scope>NUCLEOTIDE SEQUENCE [LARGE SCALE GENOMIC DNA]</scope>
    <source>
        <strain evidence="8 9">MCE3</strain>
    </source>
</reference>
<dbReference type="GO" id="GO:0005737">
    <property type="term" value="C:cytoplasm"/>
    <property type="evidence" value="ECO:0007669"/>
    <property type="project" value="UniProtKB-ARBA"/>
</dbReference>
<accession>G4Q9V5</accession>
<dbReference type="SUPFAM" id="SSF48576">
    <property type="entry name" value="Terpenoid synthases"/>
    <property type="match status" value="1"/>
</dbReference>
<evidence type="ECO:0000256" key="4">
    <source>
        <dbReference type="ARBA" id="ARBA00022723"/>
    </source>
</evidence>
<proteinExistence type="inferred from homology"/>
<evidence type="ECO:0000313" key="9">
    <source>
        <dbReference type="Proteomes" id="UP000009284"/>
    </source>
</evidence>
<dbReference type="PANTHER" id="PTHR43281">
    <property type="entry name" value="FARNESYL DIPHOSPHATE SYNTHASE"/>
    <property type="match status" value="1"/>
</dbReference>